<name>A0A8T2KRL7_ASTMX</name>
<dbReference type="PANTHER" id="PTHR34438">
    <property type="entry name" value="SI:DKEY-97L20.6"/>
    <property type="match status" value="1"/>
</dbReference>
<dbReference type="AlphaFoldDB" id="A0A8T2KRL7"/>
<organism evidence="2 3">
    <name type="scientific">Astyanax mexicanus</name>
    <name type="common">Blind cave fish</name>
    <name type="synonym">Astyanax fasciatus mexicanus</name>
    <dbReference type="NCBI Taxonomy" id="7994"/>
    <lineage>
        <taxon>Eukaryota</taxon>
        <taxon>Metazoa</taxon>
        <taxon>Chordata</taxon>
        <taxon>Craniata</taxon>
        <taxon>Vertebrata</taxon>
        <taxon>Euteleostomi</taxon>
        <taxon>Actinopterygii</taxon>
        <taxon>Neopterygii</taxon>
        <taxon>Teleostei</taxon>
        <taxon>Ostariophysi</taxon>
        <taxon>Characiformes</taxon>
        <taxon>Characoidei</taxon>
        <taxon>Acestrorhamphidae</taxon>
        <taxon>Acestrorhamphinae</taxon>
        <taxon>Astyanax</taxon>
    </lineage>
</organism>
<protein>
    <submittedName>
        <fullName evidence="2">Uncharacterized protein</fullName>
    </submittedName>
</protein>
<evidence type="ECO:0000313" key="3">
    <source>
        <dbReference type="Proteomes" id="UP000752171"/>
    </source>
</evidence>
<evidence type="ECO:0000256" key="1">
    <source>
        <dbReference type="SAM" id="MobiDB-lite"/>
    </source>
</evidence>
<dbReference type="PANTHER" id="PTHR34438:SF1">
    <property type="entry name" value="CHROMOSOME 2 OPEN READING FRAME 81"/>
    <property type="match status" value="1"/>
</dbReference>
<sequence length="207" mass="23188">MSRATSKSRSEKGRVTSAQPPPPPQTPEDVDVVPGKLTQTEWMSMISQQEGEDIVAEIVEELMNRVMERCRKVDIDNQLVPFTVAWAKDAMLQVVKLQYLMRDEGDGENTVVEDEEPTPSTIDSWAEGCVPIIRQPAQSQLGCKLDGQDADIVDSQQNQSSLSMKETKTRQKEPRRDKKQSSRAVKLIPAAHAKLELQRKPHPPDTS</sequence>
<feature type="region of interest" description="Disordered" evidence="1">
    <location>
        <begin position="1"/>
        <end position="37"/>
    </location>
</feature>
<dbReference type="Proteomes" id="UP000752171">
    <property type="component" value="Unassembled WGS sequence"/>
</dbReference>
<feature type="region of interest" description="Disordered" evidence="1">
    <location>
        <begin position="153"/>
        <end position="207"/>
    </location>
</feature>
<feature type="compositionally biased region" description="Basic and acidic residues" evidence="1">
    <location>
        <begin position="193"/>
        <end position="207"/>
    </location>
</feature>
<feature type="compositionally biased region" description="Basic and acidic residues" evidence="1">
    <location>
        <begin position="165"/>
        <end position="180"/>
    </location>
</feature>
<dbReference type="EMBL" id="JAICCE010000022">
    <property type="protein sequence ID" value="KAG9261764.1"/>
    <property type="molecule type" value="Genomic_DNA"/>
</dbReference>
<proteinExistence type="predicted"/>
<accession>A0A8T2KRL7</accession>
<gene>
    <name evidence="2" type="ORF">AMEX_G25363</name>
</gene>
<reference evidence="2 3" key="1">
    <citation type="submission" date="2021-07" db="EMBL/GenBank/DDBJ databases">
        <authorList>
            <person name="Imarazene B."/>
            <person name="Zahm M."/>
            <person name="Klopp C."/>
            <person name="Cabau C."/>
            <person name="Beille S."/>
            <person name="Jouanno E."/>
            <person name="Castinel A."/>
            <person name="Lluch J."/>
            <person name="Gil L."/>
            <person name="Kuchtly C."/>
            <person name="Lopez Roques C."/>
            <person name="Donnadieu C."/>
            <person name="Parrinello H."/>
            <person name="Journot L."/>
            <person name="Du K."/>
            <person name="Schartl M."/>
            <person name="Retaux S."/>
            <person name="Guiguen Y."/>
        </authorList>
    </citation>
    <scope>NUCLEOTIDE SEQUENCE [LARGE SCALE GENOMIC DNA]</scope>
    <source>
        <strain evidence="2">Pach_M1</strain>
        <tissue evidence="2">Testis</tissue>
    </source>
</reference>
<dbReference type="Pfam" id="PF15479">
    <property type="entry name" value="DUF4639"/>
    <property type="match status" value="1"/>
</dbReference>
<dbReference type="KEGG" id="amex:103021460"/>
<dbReference type="InterPro" id="IPR028042">
    <property type="entry name" value="DUF4639"/>
</dbReference>
<feature type="compositionally biased region" description="Polar residues" evidence="1">
    <location>
        <begin position="154"/>
        <end position="164"/>
    </location>
</feature>
<comment type="caution">
    <text evidence="2">The sequence shown here is derived from an EMBL/GenBank/DDBJ whole genome shotgun (WGS) entry which is preliminary data.</text>
</comment>
<evidence type="ECO:0000313" key="2">
    <source>
        <dbReference type="EMBL" id="KAG9261764.1"/>
    </source>
</evidence>